<keyword evidence="1" id="KW-0472">Membrane</keyword>
<gene>
    <name evidence="2" type="ORF">J8273_4611</name>
</gene>
<protein>
    <submittedName>
        <fullName evidence="2">Uncharacterized protein</fullName>
    </submittedName>
</protein>
<feature type="transmembrane region" description="Helical" evidence="1">
    <location>
        <begin position="133"/>
        <end position="155"/>
    </location>
</feature>
<comment type="caution">
    <text evidence="2">The sequence shown here is derived from an EMBL/GenBank/DDBJ whole genome shotgun (WGS) entry which is preliminary data.</text>
</comment>
<feature type="transmembrane region" description="Helical" evidence="1">
    <location>
        <begin position="33"/>
        <end position="55"/>
    </location>
</feature>
<feature type="transmembrane region" description="Helical" evidence="1">
    <location>
        <begin position="67"/>
        <end position="92"/>
    </location>
</feature>
<name>A0A8J6BY07_9EUKA</name>
<sequence length="277" mass="30570">MPDLVGDERAAENIAVHVNKFGRNPFLHSIQALLVLITFSFIVSVLLSSVSVYIYSSEFLGGTYWFYLPFVLVPVLTLFGTIHATLLVIWTVHLQRRYTKIATLNLVIMGFVYVVTVLLGIVTIFATNSWNQTVFFSVTLIPIVVVVVVVPLLLAPCSIVAISTMGTPSDGHMKREAKDDKKASQTTTAFKRTLSLVSFIAIQYASVGAGVGIVLAAILICTVEIINYRLLHIELLWVPFGVAGLIVGPVLWSLARLSFALWCRYSARVRARELDEP</sequence>
<dbReference type="Proteomes" id="UP000717585">
    <property type="component" value="Unassembled WGS sequence"/>
</dbReference>
<keyword evidence="1" id="KW-1133">Transmembrane helix</keyword>
<accession>A0A8J6BY07</accession>
<feature type="transmembrane region" description="Helical" evidence="1">
    <location>
        <begin position="194"/>
        <end position="220"/>
    </location>
</feature>
<feature type="transmembrane region" description="Helical" evidence="1">
    <location>
        <begin position="104"/>
        <end position="127"/>
    </location>
</feature>
<keyword evidence="1" id="KW-0812">Transmembrane</keyword>
<reference evidence="2" key="1">
    <citation type="submission" date="2021-05" db="EMBL/GenBank/DDBJ databases">
        <title>A free-living protist that lacks canonical eukaryotic 1 DNA replication and segregation systems.</title>
        <authorList>
            <person name="Salas-Leiva D.E."/>
            <person name="Tromer E.C."/>
            <person name="Curtis B.A."/>
            <person name="Jerlstrom-Hultqvist J."/>
            <person name="Kolisko M."/>
            <person name="Yi Z."/>
            <person name="Salas-Leiva J.S."/>
            <person name="Gallot-Lavallee L."/>
            <person name="Kops G.J.P.L."/>
            <person name="Archibald J.M."/>
            <person name="Simpson A.G.B."/>
            <person name="Roger A.J."/>
        </authorList>
    </citation>
    <scope>NUCLEOTIDE SEQUENCE</scope>
    <source>
        <strain evidence="2">BICM</strain>
    </source>
</reference>
<evidence type="ECO:0000313" key="2">
    <source>
        <dbReference type="EMBL" id="KAG9394011.1"/>
    </source>
</evidence>
<keyword evidence="3" id="KW-1185">Reference proteome</keyword>
<feature type="transmembrane region" description="Helical" evidence="1">
    <location>
        <begin position="240"/>
        <end position="262"/>
    </location>
</feature>
<proteinExistence type="predicted"/>
<organism evidence="2 3">
    <name type="scientific">Carpediemonas membranifera</name>
    <dbReference type="NCBI Taxonomy" id="201153"/>
    <lineage>
        <taxon>Eukaryota</taxon>
        <taxon>Metamonada</taxon>
        <taxon>Carpediemonas-like organisms</taxon>
        <taxon>Carpediemonas</taxon>
    </lineage>
</organism>
<evidence type="ECO:0000313" key="3">
    <source>
        <dbReference type="Proteomes" id="UP000717585"/>
    </source>
</evidence>
<dbReference type="EMBL" id="JAHDYR010000018">
    <property type="protein sequence ID" value="KAG9394011.1"/>
    <property type="molecule type" value="Genomic_DNA"/>
</dbReference>
<dbReference type="AlphaFoldDB" id="A0A8J6BY07"/>
<evidence type="ECO:0000256" key="1">
    <source>
        <dbReference type="SAM" id="Phobius"/>
    </source>
</evidence>